<gene>
    <name evidence="5" type="ORF">BO83DRAFT_306831</name>
</gene>
<dbReference type="Pfam" id="PF00561">
    <property type="entry name" value="Abhydrolase_1"/>
    <property type="match status" value="1"/>
</dbReference>
<dbReference type="VEuPathDB" id="FungiDB:BO83DRAFT_306831"/>
<feature type="domain" description="AB hydrolase-1" evidence="4">
    <location>
        <begin position="40"/>
        <end position="159"/>
    </location>
</feature>
<evidence type="ECO:0000259" key="4">
    <source>
        <dbReference type="Pfam" id="PF00561"/>
    </source>
</evidence>
<protein>
    <submittedName>
        <fullName evidence="5">Alpha/beta-hydrolase</fullName>
    </submittedName>
</protein>
<dbReference type="Proteomes" id="UP000246171">
    <property type="component" value="Unassembled WGS sequence"/>
</dbReference>
<evidence type="ECO:0000313" key="5">
    <source>
        <dbReference type="EMBL" id="PWY80240.1"/>
    </source>
</evidence>
<feature type="non-terminal residue" evidence="5">
    <location>
        <position position="1"/>
    </location>
</feature>
<dbReference type="InterPro" id="IPR000073">
    <property type="entry name" value="AB_hydrolase_1"/>
</dbReference>
<accession>A0A317W7V6</accession>
<dbReference type="InterPro" id="IPR000639">
    <property type="entry name" value="Epox_hydrolase-like"/>
</dbReference>
<evidence type="ECO:0000313" key="6">
    <source>
        <dbReference type="Proteomes" id="UP000246171"/>
    </source>
</evidence>
<dbReference type="PANTHER" id="PTHR43329">
    <property type="entry name" value="EPOXIDE HYDROLASE"/>
    <property type="match status" value="1"/>
</dbReference>
<comment type="caution">
    <text evidence="5">The sequence shown here is derived from an EMBL/GenBank/DDBJ whole genome shotgun (WGS) entry which is preliminary data.</text>
</comment>
<evidence type="ECO:0000256" key="1">
    <source>
        <dbReference type="ARBA" id="ARBA00022801"/>
    </source>
</evidence>
<proteinExistence type="inferred from homology"/>
<dbReference type="OrthoDB" id="408373at2759"/>
<keyword evidence="6" id="KW-1185">Reference proteome</keyword>
<dbReference type="GeneID" id="37049276"/>
<feature type="region of interest" description="Disordered" evidence="3">
    <location>
        <begin position="161"/>
        <end position="201"/>
    </location>
</feature>
<dbReference type="AlphaFoldDB" id="A0A317W7V6"/>
<dbReference type="SUPFAM" id="SSF53474">
    <property type="entry name" value="alpha/beta-Hydrolases"/>
    <property type="match status" value="1"/>
</dbReference>
<evidence type="ECO:0000256" key="2">
    <source>
        <dbReference type="ARBA" id="ARBA00038334"/>
    </source>
</evidence>
<dbReference type="InterPro" id="IPR029058">
    <property type="entry name" value="AB_hydrolase_fold"/>
</dbReference>
<name>A0A317W7V6_ASPEC</name>
<sequence>LPLPPSITSRLIPTTPTLTTHILESNSPTTTTTTPRPRKLILLLHGFPELAYSWRHVLPQLSIQAGPDYHIVAPDGRGFGRTTGWEKDAPNYPDSNLTTFTGLSLVRDVVSLVHALGYTTVECVVGHDAGAVTAAFCAVARPDMFRSVVLLSHPFPGVPAPGITIAQEKKNNNKKKKKKDDDDDDDDDEGKGNKKEGDIQTDLNNLGLKHYKWYYSTENASAEMENPAQGLHDFLRGYFHLKSGCWEGNDPSNMGPISSWTGEQLARMPGYYIMPVGLSMPDTVEEMMRQANAEGVSKSKKWMSDEELSVYVGEYARTGFQGALNWYRVRTTPERKFTWDWEVFAGRRIEIPCAFASGESDWGVYQEPGALENMRNGTSCGDLREVRLIPGVGHWAPQEAPGEVVEVILGVVRGL</sequence>
<dbReference type="Gene3D" id="3.40.50.1820">
    <property type="entry name" value="alpha/beta hydrolase"/>
    <property type="match status" value="1"/>
</dbReference>
<dbReference type="GO" id="GO:0016787">
    <property type="term" value="F:hydrolase activity"/>
    <property type="evidence" value="ECO:0007669"/>
    <property type="project" value="UniProtKB-KW"/>
</dbReference>
<dbReference type="EMBL" id="MSFU01000005">
    <property type="protein sequence ID" value="PWY80240.1"/>
    <property type="molecule type" value="Genomic_DNA"/>
</dbReference>
<dbReference type="PRINTS" id="PR00412">
    <property type="entry name" value="EPOXHYDRLASE"/>
</dbReference>
<reference evidence="5" key="1">
    <citation type="submission" date="2016-12" db="EMBL/GenBank/DDBJ databases">
        <title>The genomes of Aspergillus section Nigri reveals drivers in fungal speciation.</title>
        <authorList>
            <consortium name="DOE Joint Genome Institute"/>
            <person name="Vesth T.C."/>
            <person name="Nybo J."/>
            <person name="Theobald S."/>
            <person name="Brandl J."/>
            <person name="Frisvad J.C."/>
            <person name="Nielsen K.F."/>
            <person name="Lyhne E.K."/>
            <person name="Kogle M.E."/>
            <person name="Kuo A."/>
            <person name="Riley R."/>
            <person name="Clum A."/>
            <person name="Nolan M."/>
            <person name="Lipzen A."/>
            <person name="Salamov A."/>
            <person name="Henrissat B."/>
            <person name="Wiebenga A."/>
            <person name="De vries R.P."/>
            <person name="Grigoriev I.V."/>
            <person name="Mortensen U.H."/>
            <person name="Andersen M.R."/>
            <person name="Baker S.E."/>
        </authorList>
    </citation>
    <scope>NUCLEOTIDE SEQUENCE</scope>
    <source>
        <strain evidence="5">CBS 122712</strain>
    </source>
</reference>
<organism evidence="5 6">
    <name type="scientific">Aspergillus eucalypticola (strain CBS 122712 / IBT 29274)</name>
    <dbReference type="NCBI Taxonomy" id="1448314"/>
    <lineage>
        <taxon>Eukaryota</taxon>
        <taxon>Fungi</taxon>
        <taxon>Dikarya</taxon>
        <taxon>Ascomycota</taxon>
        <taxon>Pezizomycotina</taxon>
        <taxon>Eurotiomycetes</taxon>
        <taxon>Eurotiomycetidae</taxon>
        <taxon>Eurotiales</taxon>
        <taxon>Aspergillaceae</taxon>
        <taxon>Aspergillus</taxon>
        <taxon>Aspergillus subgen. Circumdati</taxon>
    </lineage>
</organism>
<evidence type="ECO:0000256" key="3">
    <source>
        <dbReference type="SAM" id="MobiDB-lite"/>
    </source>
</evidence>
<dbReference type="RefSeq" id="XP_025391387.1">
    <property type="nucleotide sequence ID" value="XM_025527314.1"/>
</dbReference>
<comment type="similarity">
    <text evidence="2">Belongs to the AB hydrolase superfamily. Epoxide hydrolase family.</text>
</comment>
<keyword evidence="1" id="KW-0378">Hydrolase</keyword>